<evidence type="ECO:0000256" key="3">
    <source>
        <dbReference type="ARBA" id="ARBA00022475"/>
    </source>
</evidence>
<keyword evidence="4 7" id="KW-0812">Transmembrane</keyword>
<comment type="subcellular location">
    <subcellularLocation>
        <location evidence="1">Cell membrane</location>
        <topology evidence="1">Multi-pass membrane protein</topology>
    </subcellularLocation>
</comment>
<dbReference type="GO" id="GO:0005886">
    <property type="term" value="C:plasma membrane"/>
    <property type="evidence" value="ECO:0007669"/>
    <property type="project" value="UniProtKB-SubCell"/>
</dbReference>
<evidence type="ECO:0000256" key="6">
    <source>
        <dbReference type="ARBA" id="ARBA00023136"/>
    </source>
</evidence>
<gene>
    <name evidence="9" type="ORF">DA73_0236715</name>
    <name evidence="8" type="ORF">DA73_0400033355</name>
</gene>
<proteinExistence type="inferred from homology"/>
<keyword evidence="6 7" id="KW-0472">Membrane</keyword>
<name>A0A0C1QSH6_9CYAN</name>
<accession>A0A0C1QSH6</accession>
<keyword evidence="3" id="KW-1003">Cell membrane</keyword>
<evidence type="ECO:0000256" key="7">
    <source>
        <dbReference type="SAM" id="Phobius"/>
    </source>
</evidence>
<evidence type="ECO:0000313" key="8">
    <source>
        <dbReference type="EMBL" id="KAF3889813.1"/>
    </source>
</evidence>
<comment type="similarity">
    <text evidence="2">Belongs to the DoxX family.</text>
</comment>
<dbReference type="EMBL" id="JHEG04000001">
    <property type="protein sequence ID" value="KAF3889813.1"/>
    <property type="molecule type" value="Genomic_DNA"/>
</dbReference>
<dbReference type="PANTHER" id="PTHR33452">
    <property type="entry name" value="OXIDOREDUCTASE CATD-RELATED"/>
    <property type="match status" value="1"/>
</dbReference>
<dbReference type="AlphaFoldDB" id="A0A0C1QSH6"/>
<evidence type="ECO:0000313" key="9">
    <source>
        <dbReference type="EMBL" id="KIE06818.1"/>
    </source>
</evidence>
<keyword evidence="10" id="KW-1185">Reference proteome</keyword>
<dbReference type="EMBL" id="JHEG02000059">
    <property type="protein sequence ID" value="KIE06818.1"/>
    <property type="molecule type" value="Genomic_DNA"/>
</dbReference>
<dbReference type="Proteomes" id="UP000029738">
    <property type="component" value="Unassembled WGS sequence"/>
</dbReference>
<reference evidence="9" key="1">
    <citation type="journal article" date="2015" name="Genome Announc.">
        <title>Draft Genome Sequence of Tolypothrix boutellei Strain VB521301.</title>
        <authorList>
            <person name="Chandrababunaidu M.M."/>
            <person name="Singh D."/>
            <person name="Sen D."/>
            <person name="Bhan S."/>
            <person name="Das S."/>
            <person name="Gupta A."/>
            <person name="Adhikary S.P."/>
            <person name="Tripathy S."/>
        </authorList>
    </citation>
    <scope>NUCLEOTIDE SEQUENCE</scope>
    <source>
        <strain evidence="9">VB521301</strain>
    </source>
</reference>
<dbReference type="Pfam" id="PF07681">
    <property type="entry name" value="DoxX"/>
    <property type="match status" value="1"/>
</dbReference>
<dbReference type="RefSeq" id="WP_038073323.1">
    <property type="nucleotide sequence ID" value="NZ_JHEG04000001.1"/>
</dbReference>
<keyword evidence="5 7" id="KW-1133">Transmembrane helix</keyword>
<evidence type="ECO:0000256" key="2">
    <source>
        <dbReference type="ARBA" id="ARBA00006679"/>
    </source>
</evidence>
<sequence length="138" mass="15006">MLKKYISLVARSSLSLIFLESGVNKILHPVATQEFMAAYGMPQTGFFLVSAILVELGAGSSVLLGYKARWGAIVLVLFLIAATLIFHTNFSDPMQLGQFMKNLAILGGLLMIVQYGPGAVSFDTRSNLSNSKSQIVRY</sequence>
<feature type="transmembrane region" description="Helical" evidence="7">
    <location>
        <begin position="103"/>
        <end position="122"/>
    </location>
</feature>
<dbReference type="InterPro" id="IPR032808">
    <property type="entry name" value="DoxX"/>
</dbReference>
<evidence type="ECO:0000256" key="1">
    <source>
        <dbReference type="ARBA" id="ARBA00004651"/>
    </source>
</evidence>
<feature type="transmembrane region" description="Helical" evidence="7">
    <location>
        <begin position="73"/>
        <end position="91"/>
    </location>
</feature>
<evidence type="ECO:0000256" key="5">
    <source>
        <dbReference type="ARBA" id="ARBA00022989"/>
    </source>
</evidence>
<reference evidence="8" key="2">
    <citation type="submission" date="2019-11" db="EMBL/GenBank/DDBJ databases">
        <title>Improved Assembly of Tolypothrix boutellei genome.</title>
        <authorList>
            <person name="Sarangi A.N."/>
            <person name="Mukherjee M."/>
            <person name="Ghosh S."/>
            <person name="Singh D."/>
            <person name="Das A."/>
            <person name="Kant S."/>
            <person name="Prusty A."/>
            <person name="Tripathy S."/>
        </authorList>
    </citation>
    <scope>NUCLEOTIDE SEQUENCE</scope>
    <source>
        <strain evidence="8">VB521301</strain>
    </source>
</reference>
<evidence type="ECO:0000256" key="4">
    <source>
        <dbReference type="ARBA" id="ARBA00022692"/>
    </source>
</evidence>
<dbReference type="STRING" id="1479485.DA73_0236715"/>
<dbReference type="InterPro" id="IPR051907">
    <property type="entry name" value="DoxX-like_oxidoreductase"/>
</dbReference>
<organism evidence="9">
    <name type="scientific">Tolypothrix bouteillei VB521301</name>
    <dbReference type="NCBI Taxonomy" id="1479485"/>
    <lineage>
        <taxon>Bacteria</taxon>
        <taxon>Bacillati</taxon>
        <taxon>Cyanobacteriota</taxon>
        <taxon>Cyanophyceae</taxon>
        <taxon>Nostocales</taxon>
        <taxon>Tolypothrichaceae</taxon>
        <taxon>Tolypothrix</taxon>
    </lineage>
</organism>
<dbReference type="PANTHER" id="PTHR33452:SF1">
    <property type="entry name" value="INNER MEMBRANE PROTEIN YPHA-RELATED"/>
    <property type="match status" value="1"/>
</dbReference>
<comment type="caution">
    <text evidence="9">The sequence shown here is derived from an EMBL/GenBank/DDBJ whole genome shotgun (WGS) entry which is preliminary data.</text>
</comment>
<dbReference type="OrthoDB" id="495902at2"/>
<protein>
    <submittedName>
        <fullName evidence="9">DoxX family protein</fullName>
    </submittedName>
</protein>
<evidence type="ECO:0000313" key="10">
    <source>
        <dbReference type="Proteomes" id="UP000029738"/>
    </source>
</evidence>
<feature type="transmembrane region" description="Helical" evidence="7">
    <location>
        <begin position="46"/>
        <end position="66"/>
    </location>
</feature>